<keyword evidence="7" id="KW-1185">Reference proteome</keyword>
<dbReference type="InterPro" id="IPR008920">
    <property type="entry name" value="TF_FadR/GntR_C"/>
</dbReference>
<evidence type="ECO:0000313" key="6">
    <source>
        <dbReference type="EMBL" id="BAK37448.1"/>
    </source>
</evidence>
<gene>
    <name evidence="6" type="ordered locus">MLP_44340</name>
</gene>
<reference evidence="6 7" key="1">
    <citation type="submission" date="2011-05" db="EMBL/GenBank/DDBJ databases">
        <title>Whole genome sequence of Microlunatus phosphovorus NM-1.</title>
        <authorList>
            <person name="Hosoyama A."/>
            <person name="Sasaki K."/>
            <person name="Harada T."/>
            <person name="Igarashi R."/>
            <person name="Kawakoshi A."/>
            <person name="Sasagawa M."/>
            <person name="Fukada J."/>
            <person name="Nakamura S."/>
            <person name="Katano Y."/>
            <person name="Hanada S."/>
            <person name="Kamagata Y."/>
            <person name="Nakamura N."/>
            <person name="Yamazaki S."/>
            <person name="Fujita N."/>
        </authorList>
    </citation>
    <scope>NUCLEOTIDE SEQUENCE [LARGE SCALE GENOMIC DNA]</scope>
    <source>
        <strain evidence="7">ATCC 700054 / DSM 10555 / JCM 9379 / NBRC 101784 / NCIMB 13414 / VKM Ac-1990 / NM-1</strain>
    </source>
</reference>
<accession>F5XTJ9</accession>
<dbReference type="SMART" id="SM00345">
    <property type="entry name" value="HTH_GNTR"/>
    <property type="match status" value="1"/>
</dbReference>
<sequence length="231" mass="25026">MVARVTVLSVVDAIADDLRNEILRGELVPGDPLTEAEVSERYDVARATAKAAIERLVAESVLERRTHKTARVVKLGPDEVRDIYRARAYLEAEVLRQLAAARTVPDDAVAANAEFERLGDVSSFEIIGPDMHFHTALVDALGNTRTSRMYRTLVSEVTLCLAQVHGRQLVKPTLLHAEHAEILTRLRAGDADGATLLLAEHLGRARERLAEALGGQAGPEATTPSSLGLAD</sequence>
<dbReference type="SUPFAM" id="SSF48008">
    <property type="entry name" value="GntR ligand-binding domain-like"/>
    <property type="match status" value="1"/>
</dbReference>
<keyword evidence="3" id="KW-0804">Transcription</keyword>
<evidence type="ECO:0000256" key="1">
    <source>
        <dbReference type="ARBA" id="ARBA00023015"/>
    </source>
</evidence>
<dbReference type="AlphaFoldDB" id="F5XTJ9"/>
<evidence type="ECO:0000256" key="3">
    <source>
        <dbReference type="ARBA" id="ARBA00023163"/>
    </source>
</evidence>
<proteinExistence type="predicted"/>
<evidence type="ECO:0000259" key="5">
    <source>
        <dbReference type="PROSITE" id="PS50949"/>
    </source>
</evidence>
<dbReference type="GO" id="GO:0003677">
    <property type="term" value="F:DNA binding"/>
    <property type="evidence" value="ECO:0007669"/>
    <property type="project" value="UniProtKB-KW"/>
</dbReference>
<dbReference type="EMBL" id="AP012204">
    <property type="protein sequence ID" value="BAK37448.1"/>
    <property type="molecule type" value="Genomic_DNA"/>
</dbReference>
<dbReference type="GO" id="GO:0003700">
    <property type="term" value="F:DNA-binding transcription factor activity"/>
    <property type="evidence" value="ECO:0007669"/>
    <property type="project" value="InterPro"/>
</dbReference>
<dbReference type="eggNOG" id="COG1802">
    <property type="taxonomic scope" value="Bacteria"/>
</dbReference>
<dbReference type="InterPro" id="IPR000524">
    <property type="entry name" value="Tscrpt_reg_HTH_GntR"/>
</dbReference>
<dbReference type="OrthoDB" id="5243844at2"/>
<dbReference type="PANTHER" id="PTHR43537">
    <property type="entry name" value="TRANSCRIPTIONAL REGULATOR, GNTR FAMILY"/>
    <property type="match status" value="1"/>
</dbReference>
<feature type="domain" description="HTH gntR-type" evidence="5">
    <location>
        <begin position="8"/>
        <end position="75"/>
    </location>
</feature>
<feature type="region of interest" description="Disordered" evidence="4">
    <location>
        <begin position="212"/>
        <end position="231"/>
    </location>
</feature>
<evidence type="ECO:0000313" key="7">
    <source>
        <dbReference type="Proteomes" id="UP000007947"/>
    </source>
</evidence>
<dbReference type="SUPFAM" id="SSF46785">
    <property type="entry name" value="Winged helix' DNA-binding domain"/>
    <property type="match status" value="1"/>
</dbReference>
<dbReference type="CDD" id="cd07377">
    <property type="entry name" value="WHTH_GntR"/>
    <property type="match status" value="1"/>
</dbReference>
<dbReference type="Proteomes" id="UP000007947">
    <property type="component" value="Chromosome"/>
</dbReference>
<dbReference type="InterPro" id="IPR036388">
    <property type="entry name" value="WH-like_DNA-bd_sf"/>
</dbReference>
<feature type="compositionally biased region" description="Polar residues" evidence="4">
    <location>
        <begin position="222"/>
        <end position="231"/>
    </location>
</feature>
<dbReference type="SMART" id="SM00895">
    <property type="entry name" value="FCD"/>
    <property type="match status" value="1"/>
</dbReference>
<dbReference type="Gene3D" id="1.20.120.530">
    <property type="entry name" value="GntR ligand-binding domain-like"/>
    <property type="match status" value="1"/>
</dbReference>
<dbReference type="STRING" id="1032480.MLP_44340"/>
<dbReference type="InterPro" id="IPR036390">
    <property type="entry name" value="WH_DNA-bd_sf"/>
</dbReference>
<evidence type="ECO:0000256" key="4">
    <source>
        <dbReference type="SAM" id="MobiDB-lite"/>
    </source>
</evidence>
<keyword evidence="1" id="KW-0805">Transcription regulation</keyword>
<dbReference type="Pfam" id="PF00392">
    <property type="entry name" value="GntR"/>
    <property type="match status" value="1"/>
</dbReference>
<dbReference type="RefSeq" id="WP_013865282.1">
    <property type="nucleotide sequence ID" value="NC_015635.1"/>
</dbReference>
<dbReference type="HOGENOM" id="CLU_017584_5_5_11"/>
<dbReference type="Pfam" id="PF07729">
    <property type="entry name" value="FCD"/>
    <property type="match status" value="1"/>
</dbReference>
<dbReference type="KEGG" id="mph:MLP_44340"/>
<dbReference type="PROSITE" id="PS50949">
    <property type="entry name" value="HTH_GNTR"/>
    <property type="match status" value="1"/>
</dbReference>
<dbReference type="InterPro" id="IPR011711">
    <property type="entry name" value="GntR_C"/>
</dbReference>
<keyword evidence="2" id="KW-0238">DNA-binding</keyword>
<dbReference type="Gene3D" id="1.10.10.10">
    <property type="entry name" value="Winged helix-like DNA-binding domain superfamily/Winged helix DNA-binding domain"/>
    <property type="match status" value="1"/>
</dbReference>
<dbReference type="PANTHER" id="PTHR43537:SF45">
    <property type="entry name" value="GNTR FAMILY REGULATORY PROTEIN"/>
    <property type="match status" value="1"/>
</dbReference>
<evidence type="ECO:0000256" key="2">
    <source>
        <dbReference type="ARBA" id="ARBA00023125"/>
    </source>
</evidence>
<protein>
    <submittedName>
        <fullName evidence="6">Putative GntR family transcriptional regulator</fullName>
    </submittedName>
</protein>
<organism evidence="6 7">
    <name type="scientific">Microlunatus phosphovorus (strain ATCC 700054 / DSM 10555 / JCM 9379 / NBRC 101784 / NCIMB 13414 / VKM Ac-1990 / NM-1)</name>
    <dbReference type="NCBI Taxonomy" id="1032480"/>
    <lineage>
        <taxon>Bacteria</taxon>
        <taxon>Bacillati</taxon>
        <taxon>Actinomycetota</taxon>
        <taxon>Actinomycetes</taxon>
        <taxon>Propionibacteriales</taxon>
        <taxon>Propionibacteriaceae</taxon>
        <taxon>Microlunatus</taxon>
    </lineage>
</organism>
<name>F5XTJ9_MICPN</name>